<reference evidence="1 2" key="1">
    <citation type="submission" date="2020-10" db="EMBL/GenBank/DDBJ databases">
        <title>The Coptis chinensis genome and diversification of protoberbering-type alkaloids.</title>
        <authorList>
            <person name="Wang B."/>
            <person name="Shu S."/>
            <person name="Song C."/>
            <person name="Liu Y."/>
        </authorList>
    </citation>
    <scope>NUCLEOTIDE SEQUENCE [LARGE SCALE GENOMIC DNA]</scope>
    <source>
        <strain evidence="1">HL-2020</strain>
        <tissue evidence="1">Leaf</tissue>
    </source>
</reference>
<comment type="caution">
    <text evidence="1">The sequence shown here is derived from an EMBL/GenBank/DDBJ whole genome shotgun (WGS) entry which is preliminary data.</text>
</comment>
<name>A0A835IJ69_9MAGN</name>
<gene>
    <name evidence="1" type="ORF">IFM89_000030</name>
</gene>
<protein>
    <submittedName>
        <fullName evidence="1">Uncharacterized protein</fullName>
    </submittedName>
</protein>
<dbReference type="Proteomes" id="UP000631114">
    <property type="component" value="Unassembled WGS sequence"/>
</dbReference>
<evidence type="ECO:0000313" key="2">
    <source>
        <dbReference type="Proteomes" id="UP000631114"/>
    </source>
</evidence>
<accession>A0A835IJ69</accession>
<sequence length="70" mass="8117">MNDVKNPIIIDQNYCDQDNPCKEQVPIMTEAKKLHAIIQPYFAELFKSELADYGSCTDTTYEDRRPNMMA</sequence>
<proteinExistence type="predicted"/>
<dbReference type="OrthoDB" id="10633501at2759"/>
<keyword evidence="2" id="KW-1185">Reference proteome</keyword>
<evidence type="ECO:0000313" key="1">
    <source>
        <dbReference type="EMBL" id="KAF9618079.1"/>
    </source>
</evidence>
<organism evidence="1 2">
    <name type="scientific">Coptis chinensis</name>
    <dbReference type="NCBI Taxonomy" id="261450"/>
    <lineage>
        <taxon>Eukaryota</taxon>
        <taxon>Viridiplantae</taxon>
        <taxon>Streptophyta</taxon>
        <taxon>Embryophyta</taxon>
        <taxon>Tracheophyta</taxon>
        <taxon>Spermatophyta</taxon>
        <taxon>Magnoliopsida</taxon>
        <taxon>Ranunculales</taxon>
        <taxon>Ranunculaceae</taxon>
        <taxon>Coptidoideae</taxon>
        <taxon>Coptis</taxon>
    </lineage>
</organism>
<dbReference type="EMBL" id="JADFTS010000002">
    <property type="protein sequence ID" value="KAF9618079.1"/>
    <property type="molecule type" value="Genomic_DNA"/>
</dbReference>
<dbReference type="AlphaFoldDB" id="A0A835IJ69"/>